<accession>A0A645I127</accession>
<evidence type="ECO:0000313" key="1">
    <source>
        <dbReference type="EMBL" id="MPN42144.1"/>
    </source>
</evidence>
<name>A0A645I127_9ZZZZ</name>
<protein>
    <submittedName>
        <fullName evidence="1">Uncharacterized protein</fullName>
    </submittedName>
</protein>
<organism evidence="1">
    <name type="scientific">bioreactor metagenome</name>
    <dbReference type="NCBI Taxonomy" id="1076179"/>
    <lineage>
        <taxon>unclassified sequences</taxon>
        <taxon>metagenomes</taxon>
        <taxon>ecological metagenomes</taxon>
    </lineage>
</organism>
<proteinExistence type="predicted"/>
<reference evidence="1" key="1">
    <citation type="submission" date="2019-08" db="EMBL/GenBank/DDBJ databases">
        <authorList>
            <person name="Kucharzyk K."/>
            <person name="Murdoch R.W."/>
            <person name="Higgins S."/>
            <person name="Loffler F."/>
        </authorList>
    </citation>
    <scope>NUCLEOTIDE SEQUENCE</scope>
</reference>
<gene>
    <name evidence="1" type="ORF">SDC9_189700</name>
</gene>
<comment type="caution">
    <text evidence="1">The sequence shown here is derived from an EMBL/GenBank/DDBJ whole genome shotgun (WGS) entry which is preliminary data.</text>
</comment>
<dbReference type="EMBL" id="VSSQ01099672">
    <property type="protein sequence ID" value="MPN42144.1"/>
    <property type="molecule type" value="Genomic_DNA"/>
</dbReference>
<sequence>MVDTYLEIAKPAPGPQGHGGNGAHLGRIKKMDHLVVVHIPLPADIVAQPFHTFRRHFVVEFGAGRFNYRCAAGYSLSRKSRTVFKQDIAYNGVSAPVQVAFHHQLFIHLQGIVLAVHFPYQRSLIVHQFHPVDDPGKEPGFCKVAILDDDLTALKRFCSLNRKGAAVCLTGKDLADIKAPPAIVRPALHPGNLKAFSH</sequence>
<dbReference type="AlphaFoldDB" id="A0A645I127"/>